<evidence type="ECO:0000256" key="1">
    <source>
        <dbReference type="ARBA" id="ARBA00001946"/>
    </source>
</evidence>
<dbReference type="GO" id="GO:0048029">
    <property type="term" value="F:monosaccharide binding"/>
    <property type="evidence" value="ECO:0007669"/>
    <property type="project" value="TreeGrafter"/>
</dbReference>
<dbReference type="EC" id="2.7.1.11" evidence="4"/>
<keyword evidence="6" id="KW-0808">Transferase</keyword>
<evidence type="ECO:0000259" key="14">
    <source>
        <dbReference type="Pfam" id="PF00365"/>
    </source>
</evidence>
<dbReference type="GO" id="GO:0046872">
    <property type="term" value="F:metal ion binding"/>
    <property type="evidence" value="ECO:0007669"/>
    <property type="project" value="UniProtKB-KW"/>
</dbReference>
<dbReference type="AlphaFoldDB" id="A0A9X0CUT0"/>
<dbReference type="OrthoDB" id="537915at2759"/>
<dbReference type="GO" id="GO:0061621">
    <property type="term" value="P:canonical glycolysis"/>
    <property type="evidence" value="ECO:0007669"/>
    <property type="project" value="TreeGrafter"/>
</dbReference>
<evidence type="ECO:0000256" key="3">
    <source>
        <dbReference type="ARBA" id="ARBA00004679"/>
    </source>
</evidence>
<evidence type="ECO:0000313" key="16">
    <source>
        <dbReference type="Proteomes" id="UP001163046"/>
    </source>
</evidence>
<dbReference type="InterPro" id="IPR022953">
    <property type="entry name" value="ATP_PFK"/>
</dbReference>
<dbReference type="Gene3D" id="3.40.50.450">
    <property type="match status" value="1"/>
</dbReference>
<keyword evidence="16" id="KW-1185">Reference proteome</keyword>
<feature type="domain" description="Phosphofructokinase" evidence="14">
    <location>
        <begin position="71"/>
        <end position="133"/>
    </location>
</feature>
<keyword evidence="5" id="KW-0963">Cytoplasm</keyword>
<evidence type="ECO:0000256" key="6">
    <source>
        <dbReference type="ARBA" id="ARBA00022679"/>
    </source>
</evidence>
<keyword evidence="12" id="KW-0324">Glycolysis</keyword>
<evidence type="ECO:0000313" key="15">
    <source>
        <dbReference type="EMBL" id="KAJ7376812.1"/>
    </source>
</evidence>
<name>A0A9X0CUT0_9CNID</name>
<evidence type="ECO:0000256" key="8">
    <source>
        <dbReference type="ARBA" id="ARBA00022741"/>
    </source>
</evidence>
<dbReference type="Pfam" id="PF00365">
    <property type="entry name" value="PFK"/>
    <property type="match status" value="1"/>
</dbReference>
<sequence length="135" mass="14844">MSQVILYLLTELTRKLRQLMFPYGAEKQSLKRKVQGDSFGFPTDEPAAKREAYGRSRLPTLVNVDGLGQCIAVLTSGGDAQGMNAAIRAVVRMGLYAGARVFTVWEGYQGLVDGGDNIKEARWEEMSGIIEQGEQ</sequence>
<keyword evidence="7" id="KW-0479">Metal-binding</keyword>
<organism evidence="15 16">
    <name type="scientific">Desmophyllum pertusum</name>
    <dbReference type="NCBI Taxonomy" id="174260"/>
    <lineage>
        <taxon>Eukaryota</taxon>
        <taxon>Metazoa</taxon>
        <taxon>Cnidaria</taxon>
        <taxon>Anthozoa</taxon>
        <taxon>Hexacorallia</taxon>
        <taxon>Scleractinia</taxon>
        <taxon>Caryophylliina</taxon>
        <taxon>Caryophylliidae</taxon>
        <taxon>Desmophyllum</taxon>
    </lineage>
</organism>
<dbReference type="GO" id="GO:0006002">
    <property type="term" value="P:fructose 6-phosphate metabolic process"/>
    <property type="evidence" value="ECO:0007669"/>
    <property type="project" value="InterPro"/>
</dbReference>
<evidence type="ECO:0000256" key="7">
    <source>
        <dbReference type="ARBA" id="ARBA00022723"/>
    </source>
</evidence>
<keyword evidence="11" id="KW-0460">Magnesium</keyword>
<evidence type="ECO:0000256" key="2">
    <source>
        <dbReference type="ARBA" id="ARBA00004496"/>
    </source>
</evidence>
<gene>
    <name evidence="15" type="ORF">OS493_032274</name>
</gene>
<dbReference type="PANTHER" id="PTHR13697:SF4">
    <property type="entry name" value="ATP-DEPENDENT 6-PHOSPHOFRUCTOKINASE"/>
    <property type="match status" value="1"/>
</dbReference>
<dbReference type="GO" id="GO:0070095">
    <property type="term" value="F:fructose-6-phosphate binding"/>
    <property type="evidence" value="ECO:0007669"/>
    <property type="project" value="TreeGrafter"/>
</dbReference>
<evidence type="ECO:0000256" key="11">
    <source>
        <dbReference type="ARBA" id="ARBA00022842"/>
    </source>
</evidence>
<protein>
    <recommendedName>
        <fullName evidence="4">6-phosphofructokinase</fullName>
        <ecNumber evidence="4">2.7.1.11</ecNumber>
    </recommendedName>
</protein>
<dbReference type="GO" id="GO:0005945">
    <property type="term" value="C:6-phosphofructokinase complex"/>
    <property type="evidence" value="ECO:0007669"/>
    <property type="project" value="TreeGrafter"/>
</dbReference>
<reference evidence="15" key="1">
    <citation type="submission" date="2023-01" db="EMBL/GenBank/DDBJ databases">
        <title>Genome assembly of the deep-sea coral Lophelia pertusa.</title>
        <authorList>
            <person name="Herrera S."/>
            <person name="Cordes E."/>
        </authorList>
    </citation>
    <scope>NUCLEOTIDE SEQUENCE</scope>
    <source>
        <strain evidence="15">USNM1676648</strain>
        <tissue evidence="15">Polyp</tissue>
    </source>
</reference>
<dbReference type="SUPFAM" id="SSF53784">
    <property type="entry name" value="Phosphofructokinase"/>
    <property type="match status" value="1"/>
</dbReference>
<proteinExistence type="predicted"/>
<evidence type="ECO:0000256" key="4">
    <source>
        <dbReference type="ARBA" id="ARBA00012055"/>
    </source>
</evidence>
<keyword evidence="10" id="KW-0067">ATP-binding</keyword>
<dbReference type="InterPro" id="IPR000023">
    <property type="entry name" value="Phosphofructokinase_dom"/>
</dbReference>
<evidence type="ECO:0000256" key="13">
    <source>
        <dbReference type="ARBA" id="ARBA00048070"/>
    </source>
</evidence>
<dbReference type="GO" id="GO:0005524">
    <property type="term" value="F:ATP binding"/>
    <property type="evidence" value="ECO:0007669"/>
    <property type="project" value="UniProtKB-KW"/>
</dbReference>
<evidence type="ECO:0000256" key="9">
    <source>
        <dbReference type="ARBA" id="ARBA00022777"/>
    </source>
</evidence>
<accession>A0A9X0CUT0</accession>
<evidence type="ECO:0000256" key="5">
    <source>
        <dbReference type="ARBA" id="ARBA00022490"/>
    </source>
</evidence>
<evidence type="ECO:0000256" key="12">
    <source>
        <dbReference type="ARBA" id="ARBA00023152"/>
    </source>
</evidence>
<dbReference type="GO" id="GO:0042802">
    <property type="term" value="F:identical protein binding"/>
    <property type="evidence" value="ECO:0007669"/>
    <property type="project" value="TreeGrafter"/>
</dbReference>
<evidence type="ECO:0000256" key="10">
    <source>
        <dbReference type="ARBA" id="ARBA00022840"/>
    </source>
</evidence>
<comment type="cofactor">
    <cofactor evidence="1">
        <name>Mg(2+)</name>
        <dbReference type="ChEBI" id="CHEBI:18420"/>
    </cofactor>
</comment>
<dbReference type="EMBL" id="MU826389">
    <property type="protein sequence ID" value="KAJ7376812.1"/>
    <property type="molecule type" value="Genomic_DNA"/>
</dbReference>
<dbReference type="GO" id="GO:0030388">
    <property type="term" value="P:fructose 1,6-bisphosphate metabolic process"/>
    <property type="evidence" value="ECO:0007669"/>
    <property type="project" value="TreeGrafter"/>
</dbReference>
<dbReference type="GO" id="GO:0016208">
    <property type="term" value="F:AMP binding"/>
    <property type="evidence" value="ECO:0007669"/>
    <property type="project" value="TreeGrafter"/>
</dbReference>
<comment type="subcellular location">
    <subcellularLocation>
        <location evidence="2">Cytoplasm</location>
    </subcellularLocation>
</comment>
<comment type="caution">
    <text evidence="15">The sequence shown here is derived from an EMBL/GenBank/DDBJ whole genome shotgun (WGS) entry which is preliminary data.</text>
</comment>
<keyword evidence="9" id="KW-0418">Kinase</keyword>
<dbReference type="PRINTS" id="PR00476">
    <property type="entry name" value="PHFRCTKINASE"/>
</dbReference>
<keyword evidence="8" id="KW-0547">Nucleotide-binding</keyword>
<comment type="pathway">
    <text evidence="3">Carbohydrate degradation; glycolysis; D-glyceraldehyde 3-phosphate and glycerone phosphate from D-glucose: step 3/4.</text>
</comment>
<comment type="catalytic activity">
    <reaction evidence="13">
        <text>beta-D-fructose 6-phosphate + ATP = beta-D-fructose 1,6-bisphosphate + ADP + H(+)</text>
        <dbReference type="Rhea" id="RHEA:16109"/>
        <dbReference type="ChEBI" id="CHEBI:15378"/>
        <dbReference type="ChEBI" id="CHEBI:30616"/>
        <dbReference type="ChEBI" id="CHEBI:32966"/>
        <dbReference type="ChEBI" id="CHEBI:57634"/>
        <dbReference type="ChEBI" id="CHEBI:456216"/>
        <dbReference type="EC" id="2.7.1.11"/>
    </reaction>
</comment>
<dbReference type="GO" id="GO:0003872">
    <property type="term" value="F:6-phosphofructokinase activity"/>
    <property type="evidence" value="ECO:0007669"/>
    <property type="project" value="UniProtKB-EC"/>
</dbReference>
<dbReference type="PANTHER" id="PTHR13697">
    <property type="entry name" value="PHOSPHOFRUCTOKINASE"/>
    <property type="match status" value="1"/>
</dbReference>
<dbReference type="Proteomes" id="UP001163046">
    <property type="component" value="Unassembled WGS sequence"/>
</dbReference>
<dbReference type="InterPro" id="IPR035966">
    <property type="entry name" value="PKF_sf"/>
</dbReference>